<name>A0ABR3A2B5_9AGAR</name>
<dbReference type="Proteomes" id="UP001437256">
    <property type="component" value="Unassembled WGS sequence"/>
</dbReference>
<reference evidence="2 3" key="1">
    <citation type="submission" date="2024-05" db="EMBL/GenBank/DDBJ databases">
        <title>A draft genome resource for the thread blight pathogen Marasmius tenuissimus strain MS-2.</title>
        <authorList>
            <person name="Yulfo-Soto G.E."/>
            <person name="Baruah I.K."/>
            <person name="Amoako-Attah I."/>
            <person name="Bukari Y."/>
            <person name="Meinhardt L.W."/>
            <person name="Bailey B.A."/>
            <person name="Cohen S.P."/>
        </authorList>
    </citation>
    <scope>NUCLEOTIDE SEQUENCE [LARGE SCALE GENOMIC DNA]</scope>
    <source>
        <strain evidence="2 3">MS-2</strain>
    </source>
</reference>
<feature type="coiled-coil region" evidence="1">
    <location>
        <begin position="42"/>
        <end position="90"/>
    </location>
</feature>
<gene>
    <name evidence="2" type="ORF">AAF712_006322</name>
</gene>
<evidence type="ECO:0000313" key="3">
    <source>
        <dbReference type="Proteomes" id="UP001437256"/>
    </source>
</evidence>
<dbReference type="EMBL" id="JBBXMP010000033">
    <property type="protein sequence ID" value="KAL0066717.1"/>
    <property type="molecule type" value="Genomic_DNA"/>
</dbReference>
<protein>
    <recommendedName>
        <fullName evidence="4">F-box domain-containing protein</fullName>
    </recommendedName>
</protein>
<accession>A0ABR3A2B5</accession>
<proteinExistence type="predicted"/>
<keyword evidence="3" id="KW-1185">Reference proteome</keyword>
<organism evidence="2 3">
    <name type="scientific">Marasmius tenuissimus</name>
    <dbReference type="NCBI Taxonomy" id="585030"/>
    <lineage>
        <taxon>Eukaryota</taxon>
        <taxon>Fungi</taxon>
        <taxon>Dikarya</taxon>
        <taxon>Basidiomycota</taxon>
        <taxon>Agaricomycotina</taxon>
        <taxon>Agaricomycetes</taxon>
        <taxon>Agaricomycetidae</taxon>
        <taxon>Agaricales</taxon>
        <taxon>Marasmiineae</taxon>
        <taxon>Marasmiaceae</taxon>
        <taxon>Marasmius</taxon>
    </lineage>
</organism>
<evidence type="ECO:0000256" key="1">
    <source>
        <dbReference type="SAM" id="Coils"/>
    </source>
</evidence>
<comment type="caution">
    <text evidence="2">The sequence shown here is derived from an EMBL/GenBank/DDBJ whole genome shotgun (WGS) entry which is preliminary data.</text>
</comment>
<evidence type="ECO:0000313" key="2">
    <source>
        <dbReference type="EMBL" id="KAL0066717.1"/>
    </source>
</evidence>
<evidence type="ECO:0008006" key="4">
    <source>
        <dbReference type="Google" id="ProtNLM"/>
    </source>
</evidence>
<keyword evidence="1" id="KW-0175">Coiled coil</keyword>
<sequence length="569" mass="64127">MNTAHIASTLCTNCQRNTVLPPLRAVEPRLLQSAYTLSELEVDEMINILKEEELEKEQYEREIDRARQHLETLKGRKQELEANMTQRRSTYSALRRTPTEIWEAIFTEVCSSTSSGYSLTIDLSRLPAIFDSPPIALSQVCSRWRCIALGSPELWTSMSIQFSNILGGCHRVVSAFLLNSRERLLDVRVQARGKDYDSEATAAIWTQLSHHFSRCWRLTLDTTNLSLPKRLADAQHLSFPNLTIYEGETTAQSAWLREGGWDGGWKLTGSWWNALKNAPKLIDVTACFLHSPTTLPYSQLTTLKFRCLDPLEVQNLFQTLPVCERLESLKLGCVDQVPLTMAAEYRLSTAEVPSLPQLLGSLLLPSLTSFDLRCEGFTLYRGWPPALLDMLPNPHTEPTLASALLDTVPELEILRIAMERERHVSVAHYRAHAEFFVRDIFNRLGDSASRRLPKITDVSLLMSNISLDVTTLGDILGAVATAKGVFGAEDGSQLRHRAALNNVSITRLPPPAYLEDARPKRKVGRPKVVELPADVKRRMEELQREGLNVVIQDFDGLPEELESMVQRKV</sequence>